<organism evidence="8 9">
    <name type="scientific">Alloalcanivorax profundimaris</name>
    <dbReference type="NCBI Taxonomy" id="2735259"/>
    <lineage>
        <taxon>Bacteria</taxon>
        <taxon>Pseudomonadati</taxon>
        <taxon>Pseudomonadota</taxon>
        <taxon>Gammaproteobacteria</taxon>
        <taxon>Oceanospirillales</taxon>
        <taxon>Alcanivoracaceae</taxon>
        <taxon>Alloalcanivorax</taxon>
    </lineage>
</organism>
<feature type="domain" description="RNA polymerase sigma-70 region 2" evidence="6">
    <location>
        <begin position="31"/>
        <end position="97"/>
    </location>
</feature>
<keyword evidence="4" id="KW-0804">Transcription</keyword>
<dbReference type="Pfam" id="PF04542">
    <property type="entry name" value="Sigma70_r2"/>
    <property type="match status" value="1"/>
</dbReference>
<dbReference type="PANTHER" id="PTHR43133">
    <property type="entry name" value="RNA POLYMERASE ECF-TYPE SIGMA FACTO"/>
    <property type="match status" value="1"/>
</dbReference>
<dbReference type="Pfam" id="PF08281">
    <property type="entry name" value="Sigma70_r4_2"/>
    <property type="match status" value="1"/>
</dbReference>
<dbReference type="InterPro" id="IPR013325">
    <property type="entry name" value="RNA_pol_sigma_r2"/>
</dbReference>
<dbReference type="Proteomes" id="UP000662703">
    <property type="component" value="Unassembled WGS sequence"/>
</dbReference>
<evidence type="ECO:0000256" key="3">
    <source>
        <dbReference type="ARBA" id="ARBA00023082"/>
    </source>
</evidence>
<keyword evidence="9" id="KW-1185">Reference proteome</keyword>
<dbReference type="PANTHER" id="PTHR43133:SF62">
    <property type="entry name" value="RNA POLYMERASE SIGMA FACTOR SIGZ"/>
    <property type="match status" value="1"/>
</dbReference>
<keyword evidence="2" id="KW-0805">Transcription regulation</keyword>
<dbReference type="InterPro" id="IPR007627">
    <property type="entry name" value="RNA_pol_sigma70_r2"/>
</dbReference>
<protein>
    <submittedName>
        <fullName evidence="8">ECF subfamily RNA polymerase sigma-24 subunit</fullName>
    </submittedName>
</protein>
<evidence type="ECO:0000313" key="9">
    <source>
        <dbReference type="Proteomes" id="UP000662703"/>
    </source>
</evidence>
<feature type="domain" description="RNA polymerase sigma factor 70 region 4 type 2" evidence="7">
    <location>
        <begin position="127"/>
        <end position="177"/>
    </location>
</feature>
<evidence type="ECO:0000256" key="4">
    <source>
        <dbReference type="ARBA" id="ARBA00023163"/>
    </source>
</evidence>
<reference evidence="8 9" key="1">
    <citation type="submission" date="2012-09" db="EMBL/GenBank/DDBJ databases">
        <title>Genome Sequence of alkane-degrading Bacterium Alcanivorax sp. 521-1.</title>
        <authorList>
            <person name="Lai Q."/>
            <person name="Shao Z."/>
        </authorList>
    </citation>
    <scope>NUCLEOTIDE SEQUENCE [LARGE SCALE GENOMIC DNA]</scope>
    <source>
        <strain evidence="8 9">521-1</strain>
    </source>
</reference>
<sequence length="185" mass="21047">MDDDQQPHLEQGNALLLACAGGDGAAFQRLYSIEAPRMLALARRFTGESAAAEDAVQDTFVQVWRNAHRFRRERGSARAWLYSLLRYRLINQQRRGRQADHQGLPGDDWPDPGPSPEQCSLEADRDRRLRDCLRGLQGDRRRPILMAFYHGFTYEQIAESLAVPLGTIKSRVRSGLKGLQECLRL</sequence>
<evidence type="ECO:0000259" key="7">
    <source>
        <dbReference type="Pfam" id="PF08281"/>
    </source>
</evidence>
<name>A0ABS0AUY0_9GAMM</name>
<dbReference type="InterPro" id="IPR036388">
    <property type="entry name" value="WH-like_DNA-bd_sf"/>
</dbReference>
<dbReference type="EMBL" id="ARXX01000066">
    <property type="protein sequence ID" value="MBF5057926.1"/>
    <property type="molecule type" value="Genomic_DNA"/>
</dbReference>
<dbReference type="InterPro" id="IPR013249">
    <property type="entry name" value="RNA_pol_sigma70_r4_t2"/>
</dbReference>
<accession>A0ABS0AUY0</accession>
<feature type="region of interest" description="Disordered" evidence="5">
    <location>
        <begin position="96"/>
        <end position="121"/>
    </location>
</feature>
<dbReference type="SUPFAM" id="SSF88946">
    <property type="entry name" value="Sigma2 domain of RNA polymerase sigma factors"/>
    <property type="match status" value="1"/>
</dbReference>
<dbReference type="SUPFAM" id="SSF88659">
    <property type="entry name" value="Sigma3 and sigma4 domains of RNA polymerase sigma factors"/>
    <property type="match status" value="1"/>
</dbReference>
<evidence type="ECO:0000256" key="5">
    <source>
        <dbReference type="SAM" id="MobiDB-lite"/>
    </source>
</evidence>
<dbReference type="Gene3D" id="1.10.10.10">
    <property type="entry name" value="Winged helix-like DNA-binding domain superfamily/Winged helix DNA-binding domain"/>
    <property type="match status" value="1"/>
</dbReference>
<dbReference type="InterPro" id="IPR014284">
    <property type="entry name" value="RNA_pol_sigma-70_dom"/>
</dbReference>
<evidence type="ECO:0000256" key="1">
    <source>
        <dbReference type="ARBA" id="ARBA00010641"/>
    </source>
</evidence>
<dbReference type="InterPro" id="IPR039425">
    <property type="entry name" value="RNA_pol_sigma-70-like"/>
</dbReference>
<evidence type="ECO:0000256" key="2">
    <source>
        <dbReference type="ARBA" id="ARBA00023015"/>
    </source>
</evidence>
<dbReference type="Gene3D" id="1.10.1740.10">
    <property type="match status" value="1"/>
</dbReference>
<evidence type="ECO:0000313" key="8">
    <source>
        <dbReference type="EMBL" id="MBF5057926.1"/>
    </source>
</evidence>
<dbReference type="NCBIfam" id="TIGR02937">
    <property type="entry name" value="sigma70-ECF"/>
    <property type="match status" value="1"/>
</dbReference>
<comment type="caution">
    <text evidence="8">The sequence shown here is derived from an EMBL/GenBank/DDBJ whole genome shotgun (WGS) entry which is preliminary data.</text>
</comment>
<gene>
    <name evidence="8" type="ORF">Y5W_03220</name>
</gene>
<proteinExistence type="inferred from homology"/>
<dbReference type="InterPro" id="IPR013324">
    <property type="entry name" value="RNA_pol_sigma_r3/r4-like"/>
</dbReference>
<comment type="similarity">
    <text evidence="1">Belongs to the sigma-70 factor family. ECF subfamily.</text>
</comment>
<evidence type="ECO:0000259" key="6">
    <source>
        <dbReference type="Pfam" id="PF04542"/>
    </source>
</evidence>
<keyword evidence="3" id="KW-0731">Sigma factor</keyword>
<dbReference type="RefSeq" id="WP_194866030.1">
    <property type="nucleotide sequence ID" value="NZ_ARXX01000066.1"/>
</dbReference>